<dbReference type="Gene3D" id="3.40.50.300">
    <property type="entry name" value="P-loop containing nucleotide triphosphate hydrolases"/>
    <property type="match status" value="1"/>
</dbReference>
<comment type="caution">
    <text evidence="3">The sequence shown here is derived from an EMBL/GenBank/DDBJ whole genome shotgun (WGS) entry which is preliminary data.</text>
</comment>
<keyword evidence="1" id="KW-0611">Plant defense</keyword>
<reference evidence="3 4" key="1">
    <citation type="journal article" date="2018" name="Front. Plant Sci.">
        <title>Red Clover (Trifolium pratense) and Zigzag Clover (T. medium) - A Picture of Genomic Similarities and Differences.</title>
        <authorList>
            <person name="Dluhosova J."/>
            <person name="Istvanek J."/>
            <person name="Nedelnik J."/>
            <person name="Repkova J."/>
        </authorList>
    </citation>
    <scope>NUCLEOTIDE SEQUENCE [LARGE SCALE GENOMIC DNA]</scope>
    <source>
        <strain evidence="4">cv. 10/8</strain>
        <tissue evidence="3">Leaf</tissue>
    </source>
</reference>
<feature type="domain" description="NB-ARC" evidence="2">
    <location>
        <begin position="4"/>
        <end position="115"/>
    </location>
</feature>
<evidence type="ECO:0000313" key="3">
    <source>
        <dbReference type="EMBL" id="MCI31963.1"/>
    </source>
</evidence>
<organism evidence="3 4">
    <name type="scientific">Trifolium medium</name>
    <dbReference type="NCBI Taxonomy" id="97028"/>
    <lineage>
        <taxon>Eukaryota</taxon>
        <taxon>Viridiplantae</taxon>
        <taxon>Streptophyta</taxon>
        <taxon>Embryophyta</taxon>
        <taxon>Tracheophyta</taxon>
        <taxon>Spermatophyta</taxon>
        <taxon>Magnoliopsida</taxon>
        <taxon>eudicotyledons</taxon>
        <taxon>Gunneridae</taxon>
        <taxon>Pentapetalae</taxon>
        <taxon>rosids</taxon>
        <taxon>fabids</taxon>
        <taxon>Fabales</taxon>
        <taxon>Fabaceae</taxon>
        <taxon>Papilionoideae</taxon>
        <taxon>50 kb inversion clade</taxon>
        <taxon>NPAAA clade</taxon>
        <taxon>Hologalegina</taxon>
        <taxon>IRL clade</taxon>
        <taxon>Trifolieae</taxon>
        <taxon>Trifolium</taxon>
    </lineage>
</organism>
<dbReference type="GO" id="GO:0006952">
    <property type="term" value="P:defense response"/>
    <property type="evidence" value="ECO:0007669"/>
    <property type="project" value="UniProtKB-KW"/>
</dbReference>
<protein>
    <submittedName>
        <fullName evidence="3">Disease resistance protein</fullName>
    </submittedName>
</protein>
<evidence type="ECO:0000256" key="1">
    <source>
        <dbReference type="ARBA" id="ARBA00022821"/>
    </source>
</evidence>
<dbReference type="InterPro" id="IPR002182">
    <property type="entry name" value="NB-ARC"/>
</dbReference>
<dbReference type="AlphaFoldDB" id="A0A392R5T9"/>
<sequence length="116" mass="13486">SKIEELLKDLVQQLHILIGKPVPEAIGMMKSDQLKQLIKNLLQRSRYLIVLDDVWYVTLWNVVKFALPNNNLGSRVILTTRKTNIASYSGAELGKDFHLELLPLQEARYLFYRKTF</sequence>
<evidence type="ECO:0000259" key="2">
    <source>
        <dbReference type="Pfam" id="PF00931"/>
    </source>
</evidence>
<dbReference type="SUPFAM" id="SSF52540">
    <property type="entry name" value="P-loop containing nucleoside triphosphate hydrolases"/>
    <property type="match status" value="1"/>
</dbReference>
<proteinExistence type="predicted"/>
<dbReference type="GO" id="GO:0043531">
    <property type="term" value="F:ADP binding"/>
    <property type="evidence" value="ECO:0007669"/>
    <property type="project" value="InterPro"/>
</dbReference>
<feature type="non-terminal residue" evidence="3">
    <location>
        <position position="1"/>
    </location>
</feature>
<dbReference type="Pfam" id="PF00931">
    <property type="entry name" value="NB-ARC"/>
    <property type="match status" value="1"/>
</dbReference>
<keyword evidence="4" id="KW-1185">Reference proteome</keyword>
<accession>A0A392R5T9</accession>
<dbReference type="Proteomes" id="UP000265520">
    <property type="component" value="Unassembled WGS sequence"/>
</dbReference>
<name>A0A392R5T9_9FABA</name>
<dbReference type="EMBL" id="LXQA010191505">
    <property type="protein sequence ID" value="MCI31963.1"/>
    <property type="molecule type" value="Genomic_DNA"/>
</dbReference>
<dbReference type="InterPro" id="IPR027417">
    <property type="entry name" value="P-loop_NTPase"/>
</dbReference>
<evidence type="ECO:0000313" key="4">
    <source>
        <dbReference type="Proteomes" id="UP000265520"/>
    </source>
</evidence>
<dbReference type="PANTHER" id="PTHR36766">
    <property type="entry name" value="PLANT BROAD-SPECTRUM MILDEW RESISTANCE PROTEIN RPW8"/>
    <property type="match status" value="1"/>
</dbReference>
<dbReference type="PANTHER" id="PTHR36766:SF30">
    <property type="entry name" value="TIR-NBS TYPE DISEASE RESISTANCE PROTEIN-RELATED"/>
    <property type="match status" value="1"/>
</dbReference>